<keyword evidence="9" id="KW-1185">Reference proteome</keyword>
<feature type="region of interest" description="Disordered" evidence="5">
    <location>
        <begin position="1"/>
        <end position="21"/>
    </location>
</feature>
<dbReference type="SUPFAM" id="SSF49842">
    <property type="entry name" value="TNF-like"/>
    <property type="match status" value="1"/>
</dbReference>
<dbReference type="PROSITE" id="PS50049">
    <property type="entry name" value="THD_2"/>
    <property type="match status" value="1"/>
</dbReference>
<evidence type="ECO:0000256" key="6">
    <source>
        <dbReference type="SAM" id="Phobius"/>
    </source>
</evidence>
<dbReference type="GO" id="GO:0006955">
    <property type="term" value="P:immune response"/>
    <property type="evidence" value="ECO:0007669"/>
    <property type="project" value="InterPro"/>
</dbReference>
<dbReference type="PANTHER" id="PTHR11471:SF13">
    <property type="entry name" value="TNF FAMILY PROFILE DOMAIN-CONTAINING PROTEIN"/>
    <property type="match status" value="1"/>
</dbReference>
<reference evidence="8" key="1">
    <citation type="submission" date="2023-08" db="EMBL/GenBank/DDBJ databases">
        <authorList>
            <person name="Alioto T."/>
            <person name="Alioto T."/>
            <person name="Gomez Garrido J."/>
        </authorList>
    </citation>
    <scope>NUCLEOTIDE SEQUENCE</scope>
</reference>
<dbReference type="GO" id="GO:0005164">
    <property type="term" value="F:tumor necrosis factor receptor binding"/>
    <property type="evidence" value="ECO:0007669"/>
    <property type="project" value="InterPro"/>
</dbReference>
<sequence>MMSNLPEFAPLQKGQPSNVEHKQQMDTIMEELKVLNNKVRALFVSVLVGIVVLIIVIAVLFVNFNSELKNHSHAPKVGEQISKMLNRENEELCVPCDNLRLGPSIEEDRFLDKLTRKDDPKGEQCCVESPKQLLDMLNLFIERRYREEMAKGNIKLSNEDSPGDKENVPAAHMMGSIKSNVPSRVPGKQITIGEWIFNRDLGFIQRAKYRHGRIVIPSTGVYFIYSQVSFLEVVDIKQGNSKPPSTTSPSLSHYLYRLSSHHHGGFPNDFFQSLGYHVCEPCDMSSPVEFDWNVFNHKFG</sequence>
<dbReference type="InterPro" id="IPR006052">
    <property type="entry name" value="TNF_dom"/>
</dbReference>
<gene>
    <name evidence="8" type="ORF">OCTVUL_1B018365</name>
</gene>
<dbReference type="GO" id="GO:0016020">
    <property type="term" value="C:membrane"/>
    <property type="evidence" value="ECO:0007669"/>
    <property type="project" value="UniProtKB-SubCell"/>
</dbReference>
<evidence type="ECO:0000256" key="1">
    <source>
        <dbReference type="ARBA" id="ARBA00004370"/>
    </source>
</evidence>
<feature type="domain" description="THD" evidence="7">
    <location>
        <begin position="169"/>
        <end position="300"/>
    </location>
</feature>
<accession>A0AA36AP00</accession>
<comment type="subcellular location">
    <subcellularLocation>
        <location evidence="1">Membrane</location>
    </subcellularLocation>
</comment>
<evidence type="ECO:0000256" key="2">
    <source>
        <dbReference type="ARBA" id="ARBA00008670"/>
    </source>
</evidence>
<dbReference type="AlphaFoldDB" id="A0AA36AP00"/>
<keyword evidence="6" id="KW-0812">Transmembrane</keyword>
<feature type="transmembrane region" description="Helical" evidence="6">
    <location>
        <begin position="41"/>
        <end position="62"/>
    </location>
</feature>
<keyword evidence="6" id="KW-1133">Transmembrane helix</keyword>
<dbReference type="EMBL" id="OX597816">
    <property type="protein sequence ID" value="CAI9719024.1"/>
    <property type="molecule type" value="Genomic_DNA"/>
</dbReference>
<dbReference type="InterPro" id="IPR008983">
    <property type="entry name" value="Tumour_necrosis_fac-like_dom"/>
</dbReference>
<evidence type="ECO:0000313" key="8">
    <source>
        <dbReference type="EMBL" id="CAI9719024.1"/>
    </source>
</evidence>
<dbReference type="Pfam" id="PF00229">
    <property type="entry name" value="TNF"/>
    <property type="match status" value="1"/>
</dbReference>
<dbReference type="Gene3D" id="2.60.120.40">
    <property type="match status" value="1"/>
</dbReference>
<evidence type="ECO:0000313" key="9">
    <source>
        <dbReference type="Proteomes" id="UP001162480"/>
    </source>
</evidence>
<evidence type="ECO:0000256" key="3">
    <source>
        <dbReference type="ARBA" id="ARBA00022514"/>
    </source>
</evidence>
<proteinExistence type="inferred from homology"/>
<dbReference type="GO" id="GO:0005125">
    <property type="term" value="F:cytokine activity"/>
    <property type="evidence" value="ECO:0007669"/>
    <property type="project" value="UniProtKB-KW"/>
</dbReference>
<protein>
    <submittedName>
        <fullName evidence="8">Tumor necrosis factor ligand superfamily member 10-like</fullName>
    </submittedName>
</protein>
<dbReference type="Proteomes" id="UP001162480">
    <property type="component" value="Chromosome 3"/>
</dbReference>
<evidence type="ECO:0000259" key="7">
    <source>
        <dbReference type="PROSITE" id="PS50049"/>
    </source>
</evidence>
<evidence type="ECO:0000256" key="5">
    <source>
        <dbReference type="SAM" id="MobiDB-lite"/>
    </source>
</evidence>
<keyword evidence="3" id="KW-0202">Cytokine</keyword>
<dbReference type="GO" id="GO:0005615">
    <property type="term" value="C:extracellular space"/>
    <property type="evidence" value="ECO:0007669"/>
    <property type="project" value="UniProtKB-KW"/>
</dbReference>
<name>A0AA36AP00_OCTVU</name>
<evidence type="ECO:0000256" key="4">
    <source>
        <dbReference type="ARBA" id="ARBA00023136"/>
    </source>
</evidence>
<organism evidence="8 9">
    <name type="scientific">Octopus vulgaris</name>
    <name type="common">Common octopus</name>
    <dbReference type="NCBI Taxonomy" id="6645"/>
    <lineage>
        <taxon>Eukaryota</taxon>
        <taxon>Metazoa</taxon>
        <taxon>Spiralia</taxon>
        <taxon>Lophotrochozoa</taxon>
        <taxon>Mollusca</taxon>
        <taxon>Cephalopoda</taxon>
        <taxon>Coleoidea</taxon>
        <taxon>Octopodiformes</taxon>
        <taxon>Octopoda</taxon>
        <taxon>Incirrata</taxon>
        <taxon>Octopodidae</taxon>
        <taxon>Octopus</taxon>
    </lineage>
</organism>
<dbReference type="PANTHER" id="PTHR11471">
    <property type="entry name" value="TUMOR NECROSIS FACTOR FAMILY MEMBER"/>
    <property type="match status" value="1"/>
</dbReference>
<keyword evidence="4 6" id="KW-0472">Membrane</keyword>
<comment type="similarity">
    <text evidence="2">Belongs to the tumor necrosis factor family.</text>
</comment>